<protein>
    <recommendedName>
        <fullName evidence="2">DH domain-containing protein</fullName>
    </recommendedName>
</protein>
<evidence type="ECO:0000313" key="4">
    <source>
        <dbReference type="Proteomes" id="UP000663699"/>
    </source>
</evidence>
<dbReference type="OrthoDB" id="4066896at2759"/>
<evidence type="ECO:0000313" key="3">
    <source>
        <dbReference type="EMBL" id="QSL65949.1"/>
    </source>
</evidence>
<dbReference type="InterPro" id="IPR021895">
    <property type="entry name" value="Bud3_N"/>
</dbReference>
<gene>
    <name evidence="3" type="ORF">MERGE_003086</name>
</gene>
<dbReference type="PROSITE" id="PS50010">
    <property type="entry name" value="DH_2"/>
    <property type="match status" value="1"/>
</dbReference>
<dbReference type="Pfam" id="PF17114">
    <property type="entry name" value="Nod1"/>
    <property type="match status" value="1"/>
</dbReference>
<dbReference type="InterPro" id="IPR008936">
    <property type="entry name" value="Rho_GTPase_activation_prot"/>
</dbReference>
<dbReference type="SUPFAM" id="SSF48350">
    <property type="entry name" value="GTPase activation domain, GAP"/>
    <property type="match status" value="1"/>
</dbReference>
<dbReference type="InterPro" id="IPR051092">
    <property type="entry name" value="FYVE_RhoGEF_PH"/>
</dbReference>
<dbReference type="Pfam" id="PF25351">
    <property type="entry name" value="PH_BUD3_C"/>
    <property type="match status" value="1"/>
</dbReference>
<organism evidence="3 4">
    <name type="scientific">Pneumocystis wakefieldiae</name>
    <dbReference type="NCBI Taxonomy" id="38082"/>
    <lineage>
        <taxon>Eukaryota</taxon>
        <taxon>Fungi</taxon>
        <taxon>Dikarya</taxon>
        <taxon>Ascomycota</taxon>
        <taxon>Taphrinomycotina</taxon>
        <taxon>Pneumocystomycetes</taxon>
        <taxon>Pneumocystaceae</taxon>
        <taxon>Pneumocystis</taxon>
    </lineage>
</organism>
<feature type="region of interest" description="Disordered" evidence="1">
    <location>
        <begin position="208"/>
        <end position="236"/>
    </location>
</feature>
<dbReference type="Pfam" id="PF12015">
    <property type="entry name" value="Bud3_N"/>
    <property type="match status" value="1"/>
</dbReference>
<dbReference type="Proteomes" id="UP000663699">
    <property type="component" value="Chromosome 9"/>
</dbReference>
<feature type="domain" description="DH" evidence="2">
    <location>
        <begin position="239"/>
        <end position="419"/>
    </location>
</feature>
<dbReference type="InterPro" id="IPR000219">
    <property type="entry name" value="DH_dom"/>
</dbReference>
<dbReference type="InterPro" id="IPR035899">
    <property type="entry name" value="DBL_dom_sf"/>
</dbReference>
<reference evidence="3" key="1">
    <citation type="submission" date="2020-06" db="EMBL/GenBank/DDBJ databases">
        <title>Genomes of multiple members of Pneumocystis genus reveal paths to human pathogen Pneumocystis jirovecii.</title>
        <authorList>
            <person name="Cisse O.H."/>
            <person name="Ma L."/>
            <person name="Dekker J."/>
            <person name="Khil P."/>
            <person name="Jo J."/>
            <person name="Brenchley J."/>
            <person name="Blair R."/>
            <person name="Pahar B."/>
            <person name="Chabe M."/>
            <person name="Van Rompay K.A."/>
            <person name="Keesler R."/>
            <person name="Sukura A."/>
            <person name="Hirsch V."/>
            <person name="Kutty G."/>
            <person name="Liu Y."/>
            <person name="Peng L."/>
            <person name="Chen J."/>
            <person name="Song J."/>
            <person name="Weissenbacher-Lang C."/>
            <person name="Xu J."/>
            <person name="Upham N.S."/>
            <person name="Stajich J.E."/>
            <person name="Cuomo C.A."/>
            <person name="Cushion M.T."/>
            <person name="Kovacs J.A."/>
        </authorList>
    </citation>
    <scope>NUCLEOTIDE SEQUENCE</scope>
    <source>
        <strain evidence="3">2A</strain>
    </source>
</reference>
<dbReference type="SUPFAM" id="SSF48065">
    <property type="entry name" value="DBL homology domain (DH-domain)"/>
    <property type="match status" value="1"/>
</dbReference>
<sequence>MAPSDVTRHSSDTNKWTGRAMLGDYIEILIPAKYKNNPFFKKNQIHYITDDPVVGLTLISVAVDKFNMIHAHVFTCCGPLSLPLITPKNQEKLSIVISHLPHDSRNQSFQVIAMAILQYFIFIPLYIKKEVLRQYNSLKGSEDQERRIAFDEMHAGDIAGHCKLLKLSDISSILCCMLQKRKMVSFNMDIILPDNSKSTPLFSKLQEMTSDDEKSSESPFENKVVPGPMTDNYKEHDKKRSSILDEILQTEQNYIDRLRHLVLDYVLPLRAQAKSSKNPPLGLYDINRIFPVSLNDIISLNSAFLQDFIQAKTEIEKANSFVIHFYRFKKTYSKYLELSVDFESLLRHNLRNPKFRNFVDNQKYKAEKNISVRELIMEPVQRIPRYSLFLENVISYTHPKSPALAHFQKALTIIKEIAQMKVMEAEKRSKLFQKLMSYIPGFPAELISNSRYFITAVDAIEILPPFLSSSGKLFYTLLLFSDCLAILKKTSHIPIAKDLISNENDSSFHRFRSRQNSFGFTTSVSRKDILFQGWANLDDLEIDIDENDDTNMWITVQVSINSSTDKELWGNFSEHKMSIMSESKHCVIGFVEKFYKTKAKNKTSKNFIAEIEKNNINIICNVFEASEYKKEYKKSEIAIQYVQQGLMNPFERKIRKLDISGLFLIEESSGIYRLDFHSSLSWKLSPQKFQYLDMLLENIFQKAILFHNFLKSWDSPKNVPFFISKYRFLLACLFKLSSTSGSTKTIFPSITYFNSSNNHTSSTLENSHLPPRDLAASLSHSNSLQKTFAKKPFMPFSSTKLNNEGYISKFKNNSSSSLEIIKDKHIFHGAETFVHTLCSIEDFDSISPLTYSNSELKDAIELSNEIAKNPEKNYAILGSPLKIGYAAFKHYMKTHVSKKIGPILPQEFIKSCLNIIGEPNSIDEKISKIHDIILILPQGNYIILYLVIHLTLHILNKTYGEVLKVLLSIISEGLVPKNDVSVLIPILKFMTQNFSQIFYEFTENNSGSALTANNIPSFFRNSNQSEITSSLYTNSLYDEPFILPDTYTSAFSNVNNKDILPLPLKNSLSLNCVQKKTSKKALRKNTASELSANTAIPETKCSNMTDMLSKSKDLHNVSDSSIYQGYGKACLSNSNKKYIKTYNNIEKKDDFPIVLNNFEISSPTQCVNNRII</sequence>
<evidence type="ECO:0000256" key="1">
    <source>
        <dbReference type="SAM" id="MobiDB-lite"/>
    </source>
</evidence>
<keyword evidence="4" id="KW-1185">Reference proteome</keyword>
<name>A0A899G3B6_9ASCO</name>
<evidence type="ECO:0000259" key="2">
    <source>
        <dbReference type="PROSITE" id="PS50010"/>
    </source>
</evidence>
<dbReference type="PANTHER" id="PTHR12673:SF159">
    <property type="entry name" value="LD03170P"/>
    <property type="match status" value="1"/>
</dbReference>
<dbReference type="GO" id="GO:0005085">
    <property type="term" value="F:guanyl-nucleotide exchange factor activity"/>
    <property type="evidence" value="ECO:0007669"/>
    <property type="project" value="InterPro"/>
</dbReference>
<dbReference type="Gene3D" id="1.20.900.10">
    <property type="entry name" value="Dbl homology (DH) domain"/>
    <property type="match status" value="1"/>
</dbReference>
<dbReference type="EMBL" id="CP054540">
    <property type="protein sequence ID" value="QSL65949.1"/>
    <property type="molecule type" value="Genomic_DNA"/>
</dbReference>
<accession>A0A899G3B6</accession>
<dbReference type="GO" id="GO:0005737">
    <property type="term" value="C:cytoplasm"/>
    <property type="evidence" value="ECO:0007669"/>
    <property type="project" value="TreeGrafter"/>
</dbReference>
<proteinExistence type="predicted"/>
<dbReference type="GO" id="GO:0032153">
    <property type="term" value="C:cell division site"/>
    <property type="evidence" value="ECO:0007669"/>
    <property type="project" value="UniProtKB-ARBA"/>
</dbReference>
<dbReference type="SMART" id="SM00325">
    <property type="entry name" value="RhoGEF"/>
    <property type="match status" value="1"/>
</dbReference>
<dbReference type="InterPro" id="IPR032634">
    <property type="entry name" value="Gef2/Nod1_dom"/>
</dbReference>
<dbReference type="Pfam" id="PF00621">
    <property type="entry name" value="RhoGEF"/>
    <property type="match status" value="1"/>
</dbReference>
<dbReference type="InterPro" id="IPR057454">
    <property type="entry name" value="Bud3_C"/>
</dbReference>
<dbReference type="AlphaFoldDB" id="A0A899G3B6"/>
<dbReference type="PANTHER" id="PTHR12673">
    <property type="entry name" value="FACIOGENITAL DYSPLASIA PROTEIN"/>
    <property type="match status" value="1"/>
</dbReference>